<dbReference type="GO" id="GO:0016020">
    <property type="term" value="C:membrane"/>
    <property type="evidence" value="ECO:0007669"/>
    <property type="project" value="InterPro"/>
</dbReference>
<dbReference type="RefSeq" id="WP_159462363.1">
    <property type="nucleotide sequence ID" value="NZ_FZQA01000001.1"/>
</dbReference>
<dbReference type="OrthoDB" id="288532at2"/>
<dbReference type="PANTHER" id="PTHR12137:SF54">
    <property type="entry name" value="CARBOHYDRATE SULFOTRANSFERASE"/>
    <property type="match status" value="1"/>
</dbReference>
<comment type="subcellular location">
    <subcellularLocation>
        <location evidence="1">Golgi apparatus membrane</location>
        <topology evidence="1">Single-pass type II membrane protein</topology>
    </subcellularLocation>
</comment>
<protein>
    <submittedName>
        <fullName evidence="8">Sulfotransferase family protein</fullName>
    </submittedName>
</protein>
<keyword evidence="5" id="KW-0333">Golgi apparatus</keyword>
<organism evidence="8 9">
    <name type="scientific">Amphiplicatus metriothermophilus</name>
    <dbReference type="NCBI Taxonomy" id="1519374"/>
    <lineage>
        <taxon>Bacteria</taxon>
        <taxon>Pseudomonadati</taxon>
        <taxon>Pseudomonadota</taxon>
        <taxon>Alphaproteobacteria</taxon>
        <taxon>Parvularculales</taxon>
        <taxon>Parvularculaceae</taxon>
        <taxon>Amphiplicatus</taxon>
    </lineage>
</organism>
<evidence type="ECO:0000313" key="9">
    <source>
        <dbReference type="Proteomes" id="UP000198346"/>
    </source>
</evidence>
<evidence type="ECO:0000313" key="8">
    <source>
        <dbReference type="EMBL" id="SNT67760.1"/>
    </source>
</evidence>
<dbReference type="AlphaFoldDB" id="A0A239PJM4"/>
<proteinExistence type="predicted"/>
<dbReference type="InterPro" id="IPR018011">
    <property type="entry name" value="Carb_sulfotrans_8-10"/>
</dbReference>
<accession>A0A239PJM4</accession>
<evidence type="ECO:0000256" key="5">
    <source>
        <dbReference type="ARBA" id="ARBA00023034"/>
    </source>
</evidence>
<keyword evidence="7" id="KW-0325">Glycoprotein</keyword>
<evidence type="ECO:0000256" key="2">
    <source>
        <dbReference type="ARBA" id="ARBA00022679"/>
    </source>
</evidence>
<keyword evidence="6" id="KW-0472">Membrane</keyword>
<name>A0A239PJM4_9PROT</name>
<dbReference type="Pfam" id="PF03567">
    <property type="entry name" value="Sulfotransfer_2"/>
    <property type="match status" value="1"/>
</dbReference>
<dbReference type="EMBL" id="FZQA01000001">
    <property type="protein sequence ID" value="SNT67760.1"/>
    <property type="molecule type" value="Genomic_DNA"/>
</dbReference>
<evidence type="ECO:0000256" key="4">
    <source>
        <dbReference type="ARBA" id="ARBA00022989"/>
    </source>
</evidence>
<keyword evidence="3" id="KW-0812">Transmembrane</keyword>
<evidence type="ECO:0000256" key="1">
    <source>
        <dbReference type="ARBA" id="ARBA00004323"/>
    </source>
</evidence>
<keyword evidence="9" id="KW-1185">Reference proteome</keyword>
<evidence type="ECO:0000256" key="7">
    <source>
        <dbReference type="ARBA" id="ARBA00023180"/>
    </source>
</evidence>
<gene>
    <name evidence="8" type="ORF">SAMN06297382_0253</name>
</gene>
<evidence type="ECO:0000256" key="3">
    <source>
        <dbReference type="ARBA" id="ARBA00022692"/>
    </source>
</evidence>
<dbReference type="Proteomes" id="UP000198346">
    <property type="component" value="Unassembled WGS sequence"/>
</dbReference>
<reference evidence="8 9" key="1">
    <citation type="submission" date="2017-07" db="EMBL/GenBank/DDBJ databases">
        <authorList>
            <person name="Sun Z.S."/>
            <person name="Albrecht U."/>
            <person name="Echele G."/>
            <person name="Lee C.C."/>
        </authorList>
    </citation>
    <scope>NUCLEOTIDE SEQUENCE [LARGE SCALE GENOMIC DNA]</scope>
    <source>
        <strain evidence="8 9">CGMCC 1.12710</strain>
    </source>
</reference>
<dbReference type="GO" id="GO:0008146">
    <property type="term" value="F:sulfotransferase activity"/>
    <property type="evidence" value="ECO:0007669"/>
    <property type="project" value="InterPro"/>
</dbReference>
<dbReference type="GO" id="GO:0016051">
    <property type="term" value="P:carbohydrate biosynthetic process"/>
    <property type="evidence" value="ECO:0007669"/>
    <property type="project" value="InterPro"/>
</dbReference>
<keyword evidence="2 8" id="KW-0808">Transferase</keyword>
<dbReference type="PANTHER" id="PTHR12137">
    <property type="entry name" value="CARBOHYDRATE SULFOTRANSFERASE"/>
    <property type="match status" value="1"/>
</dbReference>
<sequence length="214" mass="24909">MIATPAQLFYRALSAVPFLPSARRYNISLSHERKFLWFRVAKVGTRTIVRCLRQGGVLRRRGPDSNLHYAPNLYRDYFKFAFVRNPWDRLISCWLDKVVRSNAFGLAPDALERCRRLDGFLDHVAGLDLQACDRHLALQSSLIDLNNVDFIGRMERFEDDLRTVLARIGVEHVEIGRANATDERQPYAAYYDAAAREKAFRLYEKDIRLFGYDF</sequence>
<keyword evidence="4" id="KW-1133">Transmembrane helix</keyword>
<evidence type="ECO:0000256" key="6">
    <source>
        <dbReference type="ARBA" id="ARBA00023136"/>
    </source>
</evidence>
<dbReference type="InterPro" id="IPR005331">
    <property type="entry name" value="Sulfotransferase"/>
</dbReference>